<evidence type="ECO:0000313" key="2">
    <source>
        <dbReference type="Proteomes" id="UP000094056"/>
    </source>
</evidence>
<accession>A0A1E3XBC9</accession>
<evidence type="ECO:0000313" key="1">
    <source>
        <dbReference type="EMBL" id="ODS32967.1"/>
    </source>
</evidence>
<proteinExistence type="predicted"/>
<dbReference type="EMBL" id="MAYW01000042">
    <property type="protein sequence ID" value="ODS32967.1"/>
    <property type="molecule type" value="Genomic_DNA"/>
</dbReference>
<gene>
    <name evidence="1" type="ORF">SCARUB_01906</name>
</gene>
<organism evidence="1 2">
    <name type="scientific">Candidatus Scalindua rubra</name>
    <dbReference type="NCBI Taxonomy" id="1872076"/>
    <lineage>
        <taxon>Bacteria</taxon>
        <taxon>Pseudomonadati</taxon>
        <taxon>Planctomycetota</taxon>
        <taxon>Candidatus Brocadiia</taxon>
        <taxon>Candidatus Brocadiales</taxon>
        <taxon>Candidatus Scalinduaceae</taxon>
        <taxon>Candidatus Scalindua</taxon>
    </lineage>
</organism>
<comment type="caution">
    <text evidence="1">The sequence shown here is derived from an EMBL/GenBank/DDBJ whole genome shotgun (WGS) entry which is preliminary data.</text>
</comment>
<protein>
    <submittedName>
        <fullName evidence="1">Uncharacterized protein</fullName>
    </submittedName>
</protein>
<dbReference type="Proteomes" id="UP000094056">
    <property type="component" value="Unassembled WGS sequence"/>
</dbReference>
<reference evidence="1 2" key="1">
    <citation type="submission" date="2016-07" db="EMBL/GenBank/DDBJ databases">
        <title>Draft genome of Scalindua rubra, obtained from a brine-seawater interface in the Red Sea, sheds light on salt adaptation in anammox bacteria.</title>
        <authorList>
            <person name="Speth D.R."/>
            <person name="Lagkouvardos I."/>
            <person name="Wang Y."/>
            <person name="Qian P.-Y."/>
            <person name="Dutilh B.E."/>
            <person name="Jetten M.S."/>
        </authorList>
    </citation>
    <scope>NUCLEOTIDE SEQUENCE [LARGE SCALE GENOMIC DNA]</scope>
    <source>
        <strain evidence="1">BSI-1</strain>
    </source>
</reference>
<sequence length="181" mass="21034">MLNDVKSDKSIIKNARVLLVHEYLINPQWKEEGMASILISRKQTDGKQAFGTYMVDIFCLGLKNTFCNANMTLDEYENNFKEKIYRLTSYIECDIDLAHQIIYGAIDFARELGFEPQRDFKLSRYLLEEPSEKYYSSDLKFGMDGKPYYIAGPDDNAEYVIRKLSMKIADGNFNFTYPMGM</sequence>
<name>A0A1E3XBC9_9BACT</name>
<dbReference type="AlphaFoldDB" id="A0A1E3XBC9"/>